<feature type="compositionally biased region" description="Basic and acidic residues" evidence="9">
    <location>
        <begin position="686"/>
        <end position="695"/>
    </location>
</feature>
<evidence type="ECO:0000259" key="10">
    <source>
        <dbReference type="Pfam" id="PF06148"/>
    </source>
</evidence>
<dbReference type="AlphaFoldDB" id="A0AAN8JB00"/>
<dbReference type="GO" id="GO:0015031">
    <property type="term" value="P:protein transport"/>
    <property type="evidence" value="ECO:0007669"/>
    <property type="project" value="UniProtKB-KW"/>
</dbReference>
<dbReference type="GO" id="GO:0017119">
    <property type="term" value="C:Golgi transport complex"/>
    <property type="evidence" value="ECO:0007669"/>
    <property type="project" value="TreeGrafter"/>
</dbReference>
<proteinExistence type="inferred from homology"/>
<feature type="region of interest" description="Disordered" evidence="9">
    <location>
        <begin position="686"/>
        <end position="707"/>
    </location>
</feature>
<evidence type="ECO:0000313" key="13">
    <source>
        <dbReference type="Proteomes" id="UP001347796"/>
    </source>
</evidence>
<dbReference type="GO" id="GO:0007030">
    <property type="term" value="P:Golgi organization"/>
    <property type="evidence" value="ECO:0007669"/>
    <property type="project" value="InterPro"/>
</dbReference>
<evidence type="ECO:0000256" key="3">
    <source>
        <dbReference type="ARBA" id="ARBA00020977"/>
    </source>
</evidence>
<dbReference type="PANTHER" id="PTHR12961:SF0">
    <property type="entry name" value="CONSERVED OLIGOMERIC GOLGI COMPLEX SUBUNIT 2"/>
    <property type="match status" value="1"/>
</dbReference>
<comment type="similarity">
    <text evidence="2">Belongs to the COG2 family.</text>
</comment>
<evidence type="ECO:0000256" key="8">
    <source>
        <dbReference type="ARBA" id="ARBA00031344"/>
    </source>
</evidence>
<dbReference type="PANTHER" id="PTHR12961">
    <property type="entry name" value="CONSERVED OLIGOMERIC GOLGI COMPLEX COMPONENT 2"/>
    <property type="match status" value="1"/>
</dbReference>
<dbReference type="GO" id="GO:0000139">
    <property type="term" value="C:Golgi membrane"/>
    <property type="evidence" value="ECO:0007669"/>
    <property type="project" value="UniProtKB-SubCell"/>
</dbReference>
<sequence>MTVDTGKGFSLPSGPATLCFDKEEFMRPGFNVDDFVIECRRRVQLETLCDDLNVYLKILKSAMIELINKDYADFVNLSTNLVGMDKAIGHLTVPLGQLKEEVLSVRTAMDEAIEVVERKLSQQKSVQQKKACLQRLINITHSVERIEKLLGIQMAPDTSETQPVNPGQLSGQLIERVATEFNKLQFYVTKSRGLPLVEKIKPRIANITTTLQFSLEGAFLDGLATVNVEILRQCLRTYALIDKTKDAENLFRQHIVKPYMEEIITEQFIKANGNGLTGLFDKVLEFIPKHCKVLKDVTSGSSGTMEIVRGYDFLVNSVWPEIVTNFEARTPSIFAPGNPDIFHEKYLQSMDFLTKFERCCGSQASVKRLRDHPSYHTFLHKWSLPVYFQIRFQDLAGSVESALVTGFNNSGEKSSPFKLHSTAVLWQCLHRCWNKEIYLSSLSHRFWKLTLQILSRYTSWLDEVHEEETNRRKEAEKPVILRTSASTSSLDKMSVTSETIRSVSPAPQDLMTTSATTSSNSNPPITVGQIVCLISDAVKLTELLDGYFVQIVKPCMEQAGYTNTDLLQACLQESIESIELRLPKFQSFVSGDVIKQCSVYLKQVNDIPRLYRKTNREVPSKPSSYVTSLTKPLDVFLEEHSNSLAEKQREDFLIEVFSNITEQYVTVTSDVLTSVRKMEESLKRLKKARGTDKANDSNSHGMSDDDKVRQQIIIDVQSYGEKISSKGIQKTSVVGFERLQELSQEAKSAMTS</sequence>
<evidence type="ECO:0000256" key="9">
    <source>
        <dbReference type="SAM" id="MobiDB-lite"/>
    </source>
</evidence>
<dbReference type="Pfam" id="PF06148">
    <property type="entry name" value="COG2_N"/>
    <property type="match status" value="1"/>
</dbReference>
<dbReference type="InterPro" id="IPR024602">
    <property type="entry name" value="COG_su2_N"/>
</dbReference>
<keyword evidence="6" id="KW-0333">Golgi apparatus</keyword>
<gene>
    <name evidence="12" type="ORF">SNE40_016962</name>
</gene>
<evidence type="ECO:0000256" key="5">
    <source>
        <dbReference type="ARBA" id="ARBA00022927"/>
    </source>
</evidence>
<dbReference type="GO" id="GO:0006891">
    <property type="term" value="P:intra-Golgi vesicle-mediated transport"/>
    <property type="evidence" value="ECO:0007669"/>
    <property type="project" value="TreeGrafter"/>
</dbReference>
<evidence type="ECO:0000256" key="6">
    <source>
        <dbReference type="ARBA" id="ARBA00023034"/>
    </source>
</evidence>
<dbReference type="Proteomes" id="UP001347796">
    <property type="component" value="Unassembled WGS sequence"/>
</dbReference>
<evidence type="ECO:0000259" key="11">
    <source>
        <dbReference type="Pfam" id="PF12022"/>
    </source>
</evidence>
<keyword evidence="5" id="KW-0653">Protein transport</keyword>
<keyword evidence="13" id="KW-1185">Reference proteome</keyword>
<comment type="caution">
    <text evidence="12">The sequence shown here is derived from an EMBL/GenBank/DDBJ whole genome shotgun (WGS) entry which is preliminary data.</text>
</comment>
<feature type="domain" description="Conserved oligomeric Golgi complex subunit 2 N-terminal" evidence="10">
    <location>
        <begin position="18"/>
        <end position="90"/>
    </location>
</feature>
<evidence type="ECO:0000313" key="12">
    <source>
        <dbReference type="EMBL" id="KAK6173530.1"/>
    </source>
</evidence>
<protein>
    <recommendedName>
        <fullName evidence="3">Conserved oligomeric Golgi complex subunit 2</fullName>
    </recommendedName>
    <alternativeName>
        <fullName evidence="8">Component of oligomeric Golgi complex 2</fullName>
    </alternativeName>
</protein>
<evidence type="ECO:0000256" key="2">
    <source>
        <dbReference type="ARBA" id="ARBA00007603"/>
    </source>
</evidence>
<name>A0AAN8JB00_PATCE</name>
<dbReference type="Pfam" id="PF12022">
    <property type="entry name" value="COG2_C"/>
    <property type="match status" value="1"/>
</dbReference>
<dbReference type="InterPro" id="IPR009316">
    <property type="entry name" value="COG2"/>
</dbReference>
<accession>A0AAN8JB00</accession>
<evidence type="ECO:0000256" key="7">
    <source>
        <dbReference type="ARBA" id="ARBA00023136"/>
    </source>
</evidence>
<keyword evidence="4" id="KW-0813">Transport</keyword>
<keyword evidence="7" id="KW-0472">Membrane</keyword>
<evidence type="ECO:0000256" key="4">
    <source>
        <dbReference type="ARBA" id="ARBA00022448"/>
    </source>
</evidence>
<dbReference type="EMBL" id="JAZGQO010000011">
    <property type="protein sequence ID" value="KAK6173530.1"/>
    <property type="molecule type" value="Genomic_DNA"/>
</dbReference>
<dbReference type="InterPro" id="IPR024603">
    <property type="entry name" value="COG_complex_COG2_C"/>
</dbReference>
<comment type="subcellular location">
    <subcellularLocation>
        <location evidence="1">Golgi apparatus membrane</location>
        <topology evidence="1">Peripheral membrane protein</topology>
    </subcellularLocation>
</comment>
<evidence type="ECO:0000256" key="1">
    <source>
        <dbReference type="ARBA" id="ARBA00004395"/>
    </source>
</evidence>
<feature type="domain" description="COG complex component COG2 C-terminal" evidence="11">
    <location>
        <begin position="380"/>
        <end position="716"/>
    </location>
</feature>
<organism evidence="12 13">
    <name type="scientific">Patella caerulea</name>
    <name type="common">Rayed Mediterranean limpet</name>
    <dbReference type="NCBI Taxonomy" id="87958"/>
    <lineage>
        <taxon>Eukaryota</taxon>
        <taxon>Metazoa</taxon>
        <taxon>Spiralia</taxon>
        <taxon>Lophotrochozoa</taxon>
        <taxon>Mollusca</taxon>
        <taxon>Gastropoda</taxon>
        <taxon>Patellogastropoda</taxon>
        <taxon>Patelloidea</taxon>
        <taxon>Patellidae</taxon>
        <taxon>Patella</taxon>
    </lineage>
</organism>
<reference evidence="12 13" key="1">
    <citation type="submission" date="2024-01" db="EMBL/GenBank/DDBJ databases">
        <title>The genome of the rayed Mediterranean limpet Patella caerulea (Linnaeus, 1758).</title>
        <authorList>
            <person name="Anh-Thu Weber A."/>
            <person name="Halstead-Nussloch G."/>
        </authorList>
    </citation>
    <scope>NUCLEOTIDE SEQUENCE [LARGE SCALE GENOMIC DNA]</scope>
    <source>
        <strain evidence="12">AATW-2023a</strain>
        <tissue evidence="12">Whole specimen</tissue>
    </source>
</reference>